<reference evidence="3" key="1">
    <citation type="journal article" date="2021" name="Open Biol.">
        <title>Shared evolutionary footprints suggest mitochondrial oxidative damage underlies multiple complex I losses in fungi.</title>
        <authorList>
            <person name="Schikora-Tamarit M.A."/>
            <person name="Marcet-Houben M."/>
            <person name="Nosek J."/>
            <person name="Gabaldon T."/>
        </authorList>
    </citation>
    <scope>NUCLEOTIDE SEQUENCE</scope>
    <source>
        <strain evidence="3">CBS2887</strain>
    </source>
</reference>
<dbReference type="Proteomes" id="UP000774326">
    <property type="component" value="Unassembled WGS sequence"/>
</dbReference>
<protein>
    <submittedName>
        <fullName evidence="3">Uncharacterized protein</fullName>
    </submittedName>
</protein>
<feature type="compositionally biased region" description="Acidic residues" evidence="1">
    <location>
        <begin position="14"/>
        <end position="53"/>
    </location>
</feature>
<keyword evidence="2" id="KW-1133">Transmembrane helix</keyword>
<keyword evidence="2" id="KW-0472">Membrane</keyword>
<comment type="caution">
    <text evidence="3">The sequence shown here is derived from an EMBL/GenBank/DDBJ whole genome shotgun (WGS) entry which is preliminary data.</text>
</comment>
<proteinExistence type="predicted"/>
<evidence type="ECO:0000313" key="3">
    <source>
        <dbReference type="EMBL" id="KAH3674557.1"/>
    </source>
</evidence>
<evidence type="ECO:0000313" key="4">
    <source>
        <dbReference type="Proteomes" id="UP000774326"/>
    </source>
</evidence>
<feature type="transmembrane region" description="Helical" evidence="2">
    <location>
        <begin position="322"/>
        <end position="340"/>
    </location>
</feature>
<keyword evidence="2" id="KW-0812">Transmembrane</keyword>
<dbReference type="EMBL" id="JAEUBG010005498">
    <property type="protein sequence ID" value="KAH3674557.1"/>
    <property type="molecule type" value="Genomic_DNA"/>
</dbReference>
<feature type="transmembrane region" description="Helical" evidence="2">
    <location>
        <begin position="111"/>
        <end position="135"/>
    </location>
</feature>
<feature type="transmembrane region" description="Helical" evidence="2">
    <location>
        <begin position="228"/>
        <end position="249"/>
    </location>
</feature>
<evidence type="ECO:0000256" key="1">
    <source>
        <dbReference type="SAM" id="MobiDB-lite"/>
    </source>
</evidence>
<organism evidence="3 4">
    <name type="scientific">Wickerhamomyces pijperi</name>
    <name type="common">Yeast</name>
    <name type="synonym">Pichia pijperi</name>
    <dbReference type="NCBI Taxonomy" id="599730"/>
    <lineage>
        <taxon>Eukaryota</taxon>
        <taxon>Fungi</taxon>
        <taxon>Dikarya</taxon>
        <taxon>Ascomycota</taxon>
        <taxon>Saccharomycotina</taxon>
        <taxon>Saccharomycetes</taxon>
        <taxon>Phaffomycetales</taxon>
        <taxon>Wickerhamomycetaceae</taxon>
        <taxon>Wickerhamomyces</taxon>
    </lineage>
</organism>
<keyword evidence="4" id="KW-1185">Reference proteome</keyword>
<dbReference type="AlphaFoldDB" id="A0A9P8PMF2"/>
<sequence length="379" mass="42232">MMTQERPAVLPDGQDGEPEQEIEADGQPEQEIEIEADGEPEQEIEADDGDDPGDIQQQQQDGDDPGDIQQQQQDGDEDPGDIQPQDEAPIEAGFVRKLLQWTVSFVRQRPYFAGVAVTHLIAITTSFFLFIPVLARNAYGAPALKCLKYLAGYSLVILRCFCALRRGHRVGFGQVSFSRFVRSLSSSVVPLVDLAEKGQHHIRLVLLTSRSDLAKIDLVTTTRNVNTVSIILCSISLLVLLALMLANWFTQIPPHAQGEENINGQNVADVEAGNDIPLENLENPEEIDDLERGPDQVVAPNEDRNKIMLERYHILTQSTTRVFDLILLIIYLATAGRLSVHNPQPFYLIFVALSLCVVGCVLSLIIFWVFHVKGYCTFR</sequence>
<feature type="transmembrane region" description="Helical" evidence="2">
    <location>
        <begin position="346"/>
        <end position="370"/>
    </location>
</feature>
<gene>
    <name evidence="3" type="ORF">WICPIJ_009515</name>
</gene>
<accession>A0A9P8PMF2</accession>
<reference evidence="3" key="2">
    <citation type="submission" date="2021-01" db="EMBL/GenBank/DDBJ databases">
        <authorList>
            <person name="Schikora-Tamarit M.A."/>
        </authorList>
    </citation>
    <scope>NUCLEOTIDE SEQUENCE</scope>
    <source>
        <strain evidence="3">CBS2887</strain>
    </source>
</reference>
<name>A0A9P8PMF2_WICPI</name>
<feature type="region of interest" description="Disordered" evidence="1">
    <location>
        <begin position="1"/>
        <end position="86"/>
    </location>
</feature>
<evidence type="ECO:0000256" key="2">
    <source>
        <dbReference type="SAM" id="Phobius"/>
    </source>
</evidence>